<evidence type="ECO:0000313" key="2">
    <source>
        <dbReference type="Proteomes" id="UP000295726"/>
    </source>
</evidence>
<proteinExistence type="predicted"/>
<organism evidence="1 2">
    <name type="scientific">Muricomes intestini</name>
    <dbReference type="NCBI Taxonomy" id="1796634"/>
    <lineage>
        <taxon>Bacteria</taxon>
        <taxon>Bacillati</taxon>
        <taxon>Bacillota</taxon>
        <taxon>Clostridia</taxon>
        <taxon>Lachnospirales</taxon>
        <taxon>Lachnospiraceae</taxon>
        <taxon>Muricomes</taxon>
    </lineage>
</organism>
<comment type="caution">
    <text evidence="1">The sequence shown here is derived from an EMBL/GenBank/DDBJ whole genome shotgun (WGS) entry which is preliminary data.</text>
</comment>
<dbReference type="EMBL" id="SLZZ01000002">
    <property type="protein sequence ID" value="TCS82275.1"/>
    <property type="molecule type" value="Genomic_DNA"/>
</dbReference>
<evidence type="ECO:0000313" key="1">
    <source>
        <dbReference type="EMBL" id="TCS82275.1"/>
    </source>
</evidence>
<sequence length="32" mass="3607">MITDLYEDTNGTGNLHEHHIPSFLATRAAKRP</sequence>
<name>A0A4R3KGG8_9FIRM</name>
<gene>
    <name evidence="1" type="ORF">EDD59_102142</name>
</gene>
<dbReference type="Proteomes" id="UP000295726">
    <property type="component" value="Unassembled WGS sequence"/>
</dbReference>
<protein>
    <submittedName>
        <fullName evidence="1">Uncharacterized protein</fullName>
    </submittedName>
</protein>
<keyword evidence="2" id="KW-1185">Reference proteome</keyword>
<accession>A0A4R3KGG8</accession>
<reference evidence="1 2" key="1">
    <citation type="submission" date="2019-03" db="EMBL/GenBank/DDBJ databases">
        <title>Genomic Encyclopedia of Type Strains, Phase IV (KMG-IV): sequencing the most valuable type-strain genomes for metagenomic binning, comparative biology and taxonomic classification.</title>
        <authorList>
            <person name="Goeker M."/>
        </authorList>
    </citation>
    <scope>NUCLEOTIDE SEQUENCE [LARGE SCALE GENOMIC DNA]</scope>
    <source>
        <strain evidence="1 2">DSM 29489</strain>
    </source>
</reference>
<dbReference type="AlphaFoldDB" id="A0A4R3KGG8"/>